<name>G7YQ12_CLOSI</name>
<organism evidence="1 2">
    <name type="scientific">Clonorchis sinensis</name>
    <name type="common">Chinese liver fluke</name>
    <dbReference type="NCBI Taxonomy" id="79923"/>
    <lineage>
        <taxon>Eukaryota</taxon>
        <taxon>Metazoa</taxon>
        <taxon>Spiralia</taxon>
        <taxon>Lophotrochozoa</taxon>
        <taxon>Platyhelminthes</taxon>
        <taxon>Trematoda</taxon>
        <taxon>Digenea</taxon>
        <taxon>Opisthorchiida</taxon>
        <taxon>Opisthorchiata</taxon>
        <taxon>Opisthorchiidae</taxon>
        <taxon>Clonorchis</taxon>
    </lineage>
</organism>
<proteinExistence type="predicted"/>
<sequence length="366" mass="40920">MYTLTVLIPGSLVSEYNSVNTVWLDELFAEPFALAFRYGVPGSDASIVKILNAIDDENDVVCILQIDKVFFTGYLNIRVLETLQRSSHYLIDHESHTLRVSGDRTCSSWKQFTHGTRFKADKLIELIHLKVKRFKEKRFLAGAEANPGGRVLGFTVSGERAYLLSPSALLNDFDRRRCKSSRRPDALGLHPRAFATINSHISKRNCELVVGFAAATLSSATEVSDVISTCFGRCVNAKLAYSQASLPLIVEGTTVASGRRAPDIRLTVRPCEDTAKKRLGQFRRRELFGGRPSDGRTKDVIHIERVQRAATKIVAGLKSVDYKARLAVLDLFPLEYFRLRGDLILTYALFERGLANRFFTVDPANT</sequence>
<keyword evidence="2" id="KW-1185">Reference proteome</keyword>
<evidence type="ECO:0000313" key="2">
    <source>
        <dbReference type="Proteomes" id="UP000008909"/>
    </source>
</evidence>
<dbReference type="Proteomes" id="UP000008909">
    <property type="component" value="Unassembled WGS sequence"/>
</dbReference>
<reference evidence="1" key="1">
    <citation type="journal article" date="2011" name="Genome Biol.">
        <title>The draft genome of the carcinogenic human liver fluke Clonorchis sinensis.</title>
        <authorList>
            <person name="Wang X."/>
            <person name="Chen W."/>
            <person name="Huang Y."/>
            <person name="Sun J."/>
            <person name="Men J."/>
            <person name="Liu H."/>
            <person name="Luo F."/>
            <person name="Guo L."/>
            <person name="Lv X."/>
            <person name="Deng C."/>
            <person name="Zhou C."/>
            <person name="Fan Y."/>
            <person name="Li X."/>
            <person name="Huang L."/>
            <person name="Hu Y."/>
            <person name="Liang C."/>
            <person name="Hu X."/>
            <person name="Xu J."/>
            <person name="Yu X."/>
        </authorList>
    </citation>
    <scope>NUCLEOTIDE SEQUENCE [LARGE SCALE GENOMIC DNA]</scope>
    <source>
        <strain evidence="1">Henan</strain>
    </source>
</reference>
<reference key="2">
    <citation type="submission" date="2011-10" db="EMBL/GenBank/DDBJ databases">
        <title>The genome and transcriptome sequence of Clonorchis sinensis provide insights into the carcinogenic liver fluke.</title>
        <authorList>
            <person name="Wang X."/>
            <person name="Huang Y."/>
            <person name="Chen W."/>
            <person name="Liu H."/>
            <person name="Guo L."/>
            <person name="Chen Y."/>
            <person name="Luo F."/>
            <person name="Zhou W."/>
            <person name="Sun J."/>
            <person name="Mao Q."/>
            <person name="Liang P."/>
            <person name="Zhou C."/>
            <person name="Tian Y."/>
            <person name="Men J."/>
            <person name="Lv X."/>
            <person name="Huang L."/>
            <person name="Zhou J."/>
            <person name="Hu Y."/>
            <person name="Li R."/>
            <person name="Zhang F."/>
            <person name="Lei H."/>
            <person name="Li X."/>
            <person name="Hu X."/>
            <person name="Liang C."/>
            <person name="Xu J."/>
            <person name="Wu Z."/>
            <person name="Yu X."/>
        </authorList>
    </citation>
    <scope>NUCLEOTIDE SEQUENCE</scope>
    <source>
        <strain>Henan</strain>
    </source>
</reference>
<gene>
    <name evidence="1" type="ORF">CLF_106541</name>
</gene>
<accession>G7YQ12</accession>
<dbReference type="AlphaFoldDB" id="G7YQ12"/>
<protein>
    <submittedName>
        <fullName evidence="1">Pol-related protein</fullName>
    </submittedName>
</protein>
<evidence type="ECO:0000313" key="1">
    <source>
        <dbReference type="EMBL" id="GAA55038.1"/>
    </source>
</evidence>
<dbReference type="EMBL" id="DF143955">
    <property type="protein sequence ID" value="GAA55038.1"/>
    <property type="molecule type" value="Genomic_DNA"/>
</dbReference>